<name>A0A7I4XZ89_HAECO</name>
<keyword evidence="2" id="KW-1185">Reference proteome</keyword>
<accession>A0A7I4XZ89</accession>
<feature type="compositionally biased region" description="Basic and acidic residues" evidence="1">
    <location>
        <begin position="58"/>
        <end position="75"/>
    </location>
</feature>
<dbReference type="AlphaFoldDB" id="A0A7I4XZ89"/>
<evidence type="ECO:0000256" key="1">
    <source>
        <dbReference type="SAM" id="MobiDB-lite"/>
    </source>
</evidence>
<feature type="region of interest" description="Disordered" evidence="1">
    <location>
        <begin position="41"/>
        <end position="79"/>
    </location>
</feature>
<dbReference type="Proteomes" id="UP000025227">
    <property type="component" value="Unplaced"/>
</dbReference>
<proteinExistence type="predicted"/>
<evidence type="ECO:0000313" key="3">
    <source>
        <dbReference type="WBParaSite" id="HCON_00026580-00001"/>
    </source>
</evidence>
<feature type="region of interest" description="Disordered" evidence="1">
    <location>
        <begin position="1"/>
        <end position="20"/>
    </location>
</feature>
<protein>
    <submittedName>
        <fullName evidence="3">Hva1_TUDOR domain-containing protein</fullName>
    </submittedName>
</protein>
<reference evidence="3" key="1">
    <citation type="submission" date="2020-12" db="UniProtKB">
        <authorList>
            <consortium name="WormBaseParasite"/>
        </authorList>
    </citation>
    <scope>IDENTIFICATION</scope>
    <source>
        <strain evidence="3">MHco3</strain>
    </source>
</reference>
<evidence type="ECO:0000313" key="2">
    <source>
        <dbReference type="Proteomes" id="UP000025227"/>
    </source>
</evidence>
<organism evidence="2 3">
    <name type="scientific">Haemonchus contortus</name>
    <name type="common">Barber pole worm</name>
    <dbReference type="NCBI Taxonomy" id="6289"/>
    <lineage>
        <taxon>Eukaryota</taxon>
        <taxon>Metazoa</taxon>
        <taxon>Ecdysozoa</taxon>
        <taxon>Nematoda</taxon>
        <taxon>Chromadorea</taxon>
        <taxon>Rhabditida</taxon>
        <taxon>Rhabditina</taxon>
        <taxon>Rhabditomorpha</taxon>
        <taxon>Strongyloidea</taxon>
        <taxon>Trichostrongylidae</taxon>
        <taxon>Haemonchus</taxon>
    </lineage>
</organism>
<sequence length="102" mass="11750">MLRTPLMKTNRRAEEWTHQDSQADIEVDKAGTDGQVWAYTERRQAGRQTDVDISGQMDRGKQSDRYERVDADREGQGLTRTNTYTDVTCKNKDKHVTQTDAD</sequence>
<dbReference type="WBParaSite" id="HCON_00026580-00001">
    <property type="protein sequence ID" value="HCON_00026580-00001"/>
    <property type="gene ID" value="HCON_00026580"/>
</dbReference>